<sequence length="279" mass="31233">MKKLLSRRKPMSASRPSRKMAFDLTKAKALFFDIYATLIDWEAGIYPLLLRLSQKAESPSNRLEDTPESRTKLLRAFAKHDKAVGHESPTLAYAQVIEEIYARIAKDLGAEFSKEDQQAFGQSIGDWPAFPDTVEAMKVLGKYYKVFVLSNVDNASFERTRTGPLRGGHWDGIYTAEMVGSYKPSPNNYNYVVKRLEEDFSIKKDEMLLVAQSLDIDHISTKALGFQPGVWIARESSAMGGIKDELEQQGLVELGATYATLGDMAEAVKKAFESKRTST</sequence>
<protein>
    <recommendedName>
        <fullName evidence="4">Haloacid dehalogenase, type II</fullName>
    </recommendedName>
</protein>
<organism evidence="2 3">
    <name type="scientific">Exophiala sideris</name>
    <dbReference type="NCBI Taxonomy" id="1016849"/>
    <lineage>
        <taxon>Eukaryota</taxon>
        <taxon>Fungi</taxon>
        <taxon>Dikarya</taxon>
        <taxon>Ascomycota</taxon>
        <taxon>Pezizomycotina</taxon>
        <taxon>Eurotiomycetes</taxon>
        <taxon>Chaetothyriomycetidae</taxon>
        <taxon>Chaetothyriales</taxon>
        <taxon>Herpotrichiellaceae</taxon>
        <taxon>Exophiala</taxon>
    </lineage>
</organism>
<dbReference type="PANTHER" id="PTHR43316:SF9">
    <property type="entry name" value="ACID DEHALOGENASE, PUTATIVE (AFU_ORTHOLOGUE AFUA_6G14460)-RELATED"/>
    <property type="match status" value="1"/>
</dbReference>
<proteinExistence type="predicted"/>
<dbReference type="Gene3D" id="3.40.50.1000">
    <property type="entry name" value="HAD superfamily/HAD-like"/>
    <property type="match status" value="1"/>
</dbReference>
<dbReference type="PANTHER" id="PTHR43316">
    <property type="entry name" value="HYDROLASE, HALOACID DELAHOGENASE-RELATED"/>
    <property type="match status" value="1"/>
</dbReference>
<dbReference type="Pfam" id="PF00702">
    <property type="entry name" value="Hydrolase"/>
    <property type="match status" value="1"/>
</dbReference>
<evidence type="ECO:0000313" key="2">
    <source>
        <dbReference type="EMBL" id="KAK5057407.1"/>
    </source>
</evidence>
<dbReference type="Proteomes" id="UP001345691">
    <property type="component" value="Unassembled WGS sequence"/>
</dbReference>
<gene>
    <name evidence="2" type="ORF">LTR69_007448</name>
</gene>
<reference evidence="2 3" key="1">
    <citation type="submission" date="2023-08" db="EMBL/GenBank/DDBJ databases">
        <title>Black Yeasts Isolated from many extreme environments.</title>
        <authorList>
            <person name="Coleine C."/>
            <person name="Stajich J.E."/>
            <person name="Selbmann L."/>
        </authorList>
    </citation>
    <scope>NUCLEOTIDE SEQUENCE [LARGE SCALE GENOMIC DNA]</scope>
    <source>
        <strain evidence="2 3">CCFEE 6328</strain>
    </source>
</reference>
<comment type="caution">
    <text evidence="2">The sequence shown here is derived from an EMBL/GenBank/DDBJ whole genome shotgun (WGS) entry which is preliminary data.</text>
</comment>
<dbReference type="EMBL" id="JAVRRF010000016">
    <property type="protein sequence ID" value="KAK5057407.1"/>
    <property type="molecule type" value="Genomic_DNA"/>
</dbReference>
<dbReference type="Gene3D" id="1.10.150.750">
    <property type="match status" value="1"/>
</dbReference>
<accession>A0ABR0J725</accession>
<evidence type="ECO:0008006" key="4">
    <source>
        <dbReference type="Google" id="ProtNLM"/>
    </source>
</evidence>
<evidence type="ECO:0000256" key="1">
    <source>
        <dbReference type="ARBA" id="ARBA00022801"/>
    </source>
</evidence>
<evidence type="ECO:0000313" key="3">
    <source>
        <dbReference type="Proteomes" id="UP001345691"/>
    </source>
</evidence>
<keyword evidence="1" id="KW-0378">Hydrolase</keyword>
<dbReference type="InterPro" id="IPR051540">
    <property type="entry name" value="S-2-haloacid_dehalogenase"/>
</dbReference>
<dbReference type="InterPro" id="IPR036412">
    <property type="entry name" value="HAD-like_sf"/>
</dbReference>
<keyword evidence="3" id="KW-1185">Reference proteome</keyword>
<dbReference type="SUPFAM" id="SSF56784">
    <property type="entry name" value="HAD-like"/>
    <property type="match status" value="1"/>
</dbReference>
<dbReference type="InterPro" id="IPR023214">
    <property type="entry name" value="HAD_sf"/>
</dbReference>
<name>A0ABR0J725_9EURO</name>